<dbReference type="EMBL" id="JACHMN010000001">
    <property type="protein sequence ID" value="MBB5867007.1"/>
    <property type="molecule type" value="Genomic_DNA"/>
</dbReference>
<evidence type="ECO:0000256" key="1">
    <source>
        <dbReference type="SAM" id="Phobius"/>
    </source>
</evidence>
<proteinExistence type="predicted"/>
<dbReference type="Proteomes" id="UP000587527">
    <property type="component" value="Unassembled WGS sequence"/>
</dbReference>
<protein>
    <recommendedName>
        <fullName evidence="2">DUF4395 domain-containing protein</fullName>
    </recommendedName>
</protein>
<feature type="transmembrane region" description="Helical" evidence="1">
    <location>
        <begin position="12"/>
        <end position="30"/>
    </location>
</feature>
<feature type="transmembrane region" description="Helical" evidence="1">
    <location>
        <begin position="36"/>
        <end position="53"/>
    </location>
</feature>
<sequence length="138" mass="14403">MQLDVRGPRFAATVTTVVLIAILLTGSGWLAAAQAVVFLAGAISARTMLYGVLYRKLVAPRLAKATEFEPSEPVRFAQGVGFVFAAVAAAGFLSGVPVVGFVAAAFALIAAFLNAAFGFCLGCEMYLLLRRAFGPRTA</sequence>
<dbReference type="AlphaFoldDB" id="A0A841BD24"/>
<feature type="transmembrane region" description="Helical" evidence="1">
    <location>
        <begin position="74"/>
        <end position="93"/>
    </location>
</feature>
<accession>A0A841BD24</accession>
<keyword evidence="1" id="KW-0472">Membrane</keyword>
<dbReference type="Pfam" id="PF14340">
    <property type="entry name" value="DUF4395"/>
    <property type="match status" value="1"/>
</dbReference>
<dbReference type="RefSeq" id="WP_184831259.1">
    <property type="nucleotide sequence ID" value="NZ_JACHMN010000001.1"/>
</dbReference>
<dbReference type="PIRSF" id="PIRSF030042">
    <property type="entry name" value="UCP030042"/>
    <property type="match status" value="1"/>
</dbReference>
<evidence type="ECO:0000313" key="3">
    <source>
        <dbReference type="EMBL" id="MBB5867007.1"/>
    </source>
</evidence>
<keyword evidence="1" id="KW-1133">Transmembrane helix</keyword>
<organism evidence="3 4">
    <name type="scientific">Allocatelliglobosispora scoriae</name>
    <dbReference type="NCBI Taxonomy" id="643052"/>
    <lineage>
        <taxon>Bacteria</taxon>
        <taxon>Bacillati</taxon>
        <taxon>Actinomycetota</taxon>
        <taxon>Actinomycetes</taxon>
        <taxon>Micromonosporales</taxon>
        <taxon>Micromonosporaceae</taxon>
        <taxon>Allocatelliglobosispora</taxon>
    </lineage>
</organism>
<name>A0A841BD24_9ACTN</name>
<keyword evidence="4" id="KW-1185">Reference proteome</keyword>
<keyword evidence="1" id="KW-0812">Transmembrane</keyword>
<dbReference type="InterPro" id="IPR025508">
    <property type="entry name" value="DUF4395"/>
</dbReference>
<evidence type="ECO:0000259" key="2">
    <source>
        <dbReference type="Pfam" id="PF14340"/>
    </source>
</evidence>
<evidence type="ECO:0000313" key="4">
    <source>
        <dbReference type="Proteomes" id="UP000587527"/>
    </source>
</evidence>
<gene>
    <name evidence="3" type="ORF">F4553_000386</name>
</gene>
<feature type="domain" description="DUF4395" evidence="2">
    <location>
        <begin position="4"/>
        <end position="131"/>
    </location>
</feature>
<dbReference type="InterPro" id="IPR016942">
    <property type="entry name" value="UCP030042"/>
</dbReference>
<feature type="transmembrane region" description="Helical" evidence="1">
    <location>
        <begin position="99"/>
        <end position="129"/>
    </location>
</feature>
<reference evidence="3 4" key="1">
    <citation type="submission" date="2020-08" db="EMBL/GenBank/DDBJ databases">
        <title>Sequencing the genomes of 1000 actinobacteria strains.</title>
        <authorList>
            <person name="Klenk H.-P."/>
        </authorList>
    </citation>
    <scope>NUCLEOTIDE SEQUENCE [LARGE SCALE GENOMIC DNA]</scope>
    <source>
        <strain evidence="3 4">DSM 45362</strain>
    </source>
</reference>
<comment type="caution">
    <text evidence="3">The sequence shown here is derived from an EMBL/GenBank/DDBJ whole genome shotgun (WGS) entry which is preliminary data.</text>
</comment>